<dbReference type="Gene3D" id="1.20.5.300">
    <property type="match status" value="1"/>
</dbReference>
<dbReference type="InterPro" id="IPR007236">
    <property type="entry name" value="SlyX"/>
</dbReference>
<evidence type="ECO:0000256" key="1">
    <source>
        <dbReference type="SAM" id="Coils"/>
    </source>
</evidence>
<dbReference type="Proteomes" id="UP000238196">
    <property type="component" value="Unassembled WGS sequence"/>
</dbReference>
<evidence type="ECO:0008006" key="4">
    <source>
        <dbReference type="Google" id="ProtNLM"/>
    </source>
</evidence>
<dbReference type="Pfam" id="PF04102">
    <property type="entry name" value="SlyX"/>
    <property type="match status" value="1"/>
</dbReference>
<dbReference type="PANTHER" id="PTHR36508:SF1">
    <property type="entry name" value="PROTEIN SLYX"/>
    <property type="match status" value="1"/>
</dbReference>
<feature type="coiled-coil region" evidence="1">
    <location>
        <begin position="5"/>
        <end position="39"/>
    </location>
</feature>
<name>A0A2S5KW08_9PROT</name>
<evidence type="ECO:0000313" key="2">
    <source>
        <dbReference type="EMBL" id="PPC79041.1"/>
    </source>
</evidence>
<protein>
    <recommendedName>
        <fullName evidence="4">Protein SlyX homolog</fullName>
    </recommendedName>
</protein>
<keyword evidence="1" id="KW-0175">Coiled coil</keyword>
<gene>
    <name evidence="2" type="ORF">C4K68_02495</name>
</gene>
<dbReference type="OrthoDB" id="8606883at2"/>
<evidence type="ECO:0000313" key="3">
    <source>
        <dbReference type="Proteomes" id="UP000238196"/>
    </source>
</evidence>
<dbReference type="AlphaFoldDB" id="A0A2S5KW08"/>
<organism evidence="2 3">
    <name type="scientific">Proteobacteria bacterium 228</name>
    <dbReference type="NCBI Taxonomy" id="2083153"/>
    <lineage>
        <taxon>Bacteria</taxon>
        <taxon>Pseudomonadati</taxon>
        <taxon>Pseudomonadota</taxon>
    </lineage>
</organism>
<accession>A0A2S5KW08</accession>
<proteinExistence type="predicted"/>
<sequence length="66" mass="7996">MEDRLTELETRVAFMDDTINQLNDELIHQQKELETLHRMLHLMHQQMKQMTNPEQSNQDEPPPPHY</sequence>
<dbReference type="EMBL" id="PRLP01000007">
    <property type="protein sequence ID" value="PPC79041.1"/>
    <property type="molecule type" value="Genomic_DNA"/>
</dbReference>
<reference evidence="2 3" key="1">
    <citation type="submission" date="2018-02" db="EMBL/GenBank/DDBJ databases">
        <title>novel marine gammaproteobacteria from coastal saline agro ecosystem.</title>
        <authorList>
            <person name="Krishnan R."/>
            <person name="Ramesh Kumar N."/>
        </authorList>
    </citation>
    <scope>NUCLEOTIDE SEQUENCE [LARGE SCALE GENOMIC DNA]</scope>
    <source>
        <strain evidence="2 3">228</strain>
    </source>
</reference>
<dbReference type="PANTHER" id="PTHR36508">
    <property type="entry name" value="PROTEIN SLYX"/>
    <property type="match status" value="1"/>
</dbReference>
<comment type="caution">
    <text evidence="2">The sequence shown here is derived from an EMBL/GenBank/DDBJ whole genome shotgun (WGS) entry which is preliminary data.</text>
</comment>